<evidence type="ECO:0000256" key="5">
    <source>
        <dbReference type="ARBA" id="ARBA00022741"/>
    </source>
</evidence>
<dbReference type="GO" id="GO:0006310">
    <property type="term" value="P:DNA recombination"/>
    <property type="evidence" value="ECO:0007669"/>
    <property type="project" value="UniProtKB-UniRule"/>
</dbReference>
<dbReference type="STRING" id="161398.PP2015_2889"/>
<sequence>MPANRQKIGTNRHNFAEGCKPSNTSAQINLQTSKAKATKMPAMKSDPICEHSTLAKQALKETFGYAEFRAGQEAVINAALSGQDTLVLLPTGGGKSLCYQIPALLFNGATVVISPLISLMEDQVSQLQAIGVSAAYINNTVDFARQNAIFNQLADGQLKLLYVAPEKALQFDFIQRLKSLNVCFFAIDEAHCVSHWGHDFRPHYRRLSELKQHFPHCPMMALTATADIATRHDIAHQLGLNAPYIHTGSFDRPNIRYTIEEKFKPLSQLMRYLREQKGQSGIIYCTSRKRVDDISEKLAEAGFNVAAYHAGMSNEQRQFVQKAFARDDINIVVATVAFGMGINKLNVRFVLHYDIPKSIEAYYQETGRAGRDGLAAEAIMYFDPADIGRVKRFFEDIPDEARRKVEEQRFQAMANFAEAQTCRRQILLNYFSEYQREPCGNCDICLNPPKRFDGTLVAQQALSCVYRAQQRFGLGYIVDLLRGANTSRIRDNGHHELSTYGIGKSHSVEYWLSILRQLVHHGLLAQDITQGASLKLTEAARAVLRGEYVLQLAEPRLQAKHVYQDKLAQFNYDKKLFAKLRSLRKELADADDVPPYVVFNDKTLAEMAQKMPTDDAEFLNVSGVGFSKLSKYGAPFMQLIRNYLAAS</sequence>
<dbReference type="SUPFAM" id="SSF47819">
    <property type="entry name" value="HRDC-like"/>
    <property type="match status" value="1"/>
</dbReference>
<evidence type="ECO:0000256" key="8">
    <source>
        <dbReference type="ARBA" id="ARBA00022806"/>
    </source>
</evidence>
<dbReference type="InterPro" id="IPR018982">
    <property type="entry name" value="RQC_domain"/>
</dbReference>
<dbReference type="SMART" id="SM00490">
    <property type="entry name" value="HELICc"/>
    <property type="match status" value="1"/>
</dbReference>
<evidence type="ECO:0000256" key="13">
    <source>
        <dbReference type="ARBA" id="ARBA00023204"/>
    </source>
</evidence>
<dbReference type="GO" id="GO:0009378">
    <property type="term" value="F:four-way junction helicase activity"/>
    <property type="evidence" value="ECO:0007669"/>
    <property type="project" value="TreeGrafter"/>
</dbReference>
<dbReference type="FunFam" id="3.40.50.300:FF:000156">
    <property type="entry name" value="ATP-dependent DNA helicase recQ"/>
    <property type="match status" value="1"/>
</dbReference>
<evidence type="ECO:0000256" key="7">
    <source>
        <dbReference type="ARBA" id="ARBA00022801"/>
    </source>
</evidence>
<accession>A0A0S2K550</accession>
<dbReference type="NCBIfam" id="TIGR01389">
    <property type="entry name" value="recQ"/>
    <property type="match status" value="1"/>
</dbReference>
<dbReference type="GO" id="GO:0003677">
    <property type="term" value="F:DNA binding"/>
    <property type="evidence" value="ECO:0007669"/>
    <property type="project" value="UniProtKB-KW"/>
</dbReference>
<evidence type="ECO:0000259" key="17">
    <source>
        <dbReference type="PROSITE" id="PS50967"/>
    </source>
</evidence>
<evidence type="ECO:0000256" key="1">
    <source>
        <dbReference type="ARBA" id="ARBA00001946"/>
    </source>
</evidence>
<dbReference type="Gene3D" id="1.10.150.80">
    <property type="entry name" value="HRDC domain"/>
    <property type="match status" value="1"/>
</dbReference>
<comment type="similarity">
    <text evidence="3">Belongs to the helicase family. RecQ subfamily.</text>
</comment>
<dbReference type="InterPro" id="IPR044876">
    <property type="entry name" value="HRDC_dom_sf"/>
</dbReference>
<keyword evidence="11" id="KW-0238">DNA-binding</keyword>
<dbReference type="InterPro" id="IPR001650">
    <property type="entry name" value="Helicase_C-like"/>
</dbReference>
<proteinExistence type="inferred from homology"/>
<dbReference type="CDD" id="cd17920">
    <property type="entry name" value="DEXHc_RecQ"/>
    <property type="match status" value="1"/>
</dbReference>
<evidence type="ECO:0000256" key="12">
    <source>
        <dbReference type="ARBA" id="ARBA00023172"/>
    </source>
</evidence>
<dbReference type="SUPFAM" id="SSF52540">
    <property type="entry name" value="P-loop containing nucleoside triphosphate hydrolases"/>
    <property type="match status" value="2"/>
</dbReference>
<dbReference type="GO" id="GO:0030894">
    <property type="term" value="C:replisome"/>
    <property type="evidence" value="ECO:0007669"/>
    <property type="project" value="TreeGrafter"/>
</dbReference>
<dbReference type="InterPro" id="IPR027417">
    <property type="entry name" value="P-loop_NTPase"/>
</dbReference>
<comment type="catalytic activity">
    <reaction evidence="15">
        <text>Couples ATP hydrolysis with the unwinding of duplex DNA by translocating in the 3'-5' direction.</text>
        <dbReference type="EC" id="5.6.2.4"/>
    </reaction>
</comment>
<dbReference type="PROSITE" id="PS50967">
    <property type="entry name" value="HRDC"/>
    <property type="match status" value="1"/>
</dbReference>
<evidence type="ECO:0000256" key="2">
    <source>
        <dbReference type="ARBA" id="ARBA00001947"/>
    </source>
</evidence>
<dbReference type="Pfam" id="PF00271">
    <property type="entry name" value="Helicase_C"/>
    <property type="match status" value="1"/>
</dbReference>
<keyword evidence="8 20" id="KW-0347">Helicase</keyword>
<dbReference type="GO" id="GO:0016787">
    <property type="term" value="F:hydrolase activity"/>
    <property type="evidence" value="ECO:0007669"/>
    <property type="project" value="UniProtKB-KW"/>
</dbReference>
<dbReference type="Pfam" id="PF16124">
    <property type="entry name" value="RecQ_Zn_bind"/>
    <property type="match status" value="1"/>
</dbReference>
<evidence type="ECO:0000259" key="19">
    <source>
        <dbReference type="PROSITE" id="PS51194"/>
    </source>
</evidence>
<keyword evidence="10" id="KW-0067">ATP-binding</keyword>
<dbReference type="PANTHER" id="PTHR13710">
    <property type="entry name" value="DNA HELICASE RECQ FAMILY MEMBER"/>
    <property type="match status" value="1"/>
</dbReference>
<dbReference type="PATRIC" id="fig|161398.10.peg.2948"/>
<dbReference type="InterPro" id="IPR010997">
    <property type="entry name" value="HRDC-like_sf"/>
</dbReference>
<feature type="domain" description="HRDC" evidence="17">
    <location>
        <begin position="570"/>
        <end position="647"/>
    </location>
</feature>
<dbReference type="SMART" id="SM00341">
    <property type="entry name" value="HRDC"/>
    <property type="match status" value="1"/>
</dbReference>
<organism evidence="20 21">
    <name type="scientific">Pseudoalteromonas phenolica</name>
    <dbReference type="NCBI Taxonomy" id="161398"/>
    <lineage>
        <taxon>Bacteria</taxon>
        <taxon>Pseudomonadati</taxon>
        <taxon>Pseudomonadota</taxon>
        <taxon>Gammaproteobacteria</taxon>
        <taxon>Alteromonadales</taxon>
        <taxon>Pseudoalteromonadaceae</taxon>
        <taxon>Pseudoalteromonas</taxon>
    </lineage>
</organism>
<dbReference type="GO" id="GO:0006281">
    <property type="term" value="P:DNA repair"/>
    <property type="evidence" value="ECO:0007669"/>
    <property type="project" value="UniProtKB-KW"/>
</dbReference>
<keyword evidence="7" id="KW-0378">Hydrolase</keyword>
<keyword evidence="6" id="KW-0227">DNA damage</keyword>
<evidence type="ECO:0000256" key="6">
    <source>
        <dbReference type="ARBA" id="ARBA00022763"/>
    </source>
</evidence>
<keyword evidence="12" id="KW-0233">DNA recombination</keyword>
<dbReference type="InterPro" id="IPR011545">
    <property type="entry name" value="DEAD/DEAH_box_helicase_dom"/>
</dbReference>
<dbReference type="Pfam" id="PF09382">
    <property type="entry name" value="RQC"/>
    <property type="match status" value="1"/>
</dbReference>
<dbReference type="InterPro" id="IPR004589">
    <property type="entry name" value="DNA_helicase_ATP-dep_RecQ"/>
</dbReference>
<evidence type="ECO:0000313" key="20">
    <source>
        <dbReference type="EMBL" id="ALO43373.1"/>
    </source>
</evidence>
<keyword evidence="13" id="KW-0234">DNA repair</keyword>
<dbReference type="InterPro" id="IPR014001">
    <property type="entry name" value="Helicase_ATP-bd"/>
</dbReference>
<evidence type="ECO:0000259" key="18">
    <source>
        <dbReference type="PROSITE" id="PS51192"/>
    </source>
</evidence>
<dbReference type="SMART" id="SM00487">
    <property type="entry name" value="DEXDc"/>
    <property type="match status" value="1"/>
</dbReference>
<evidence type="ECO:0000313" key="21">
    <source>
        <dbReference type="Proteomes" id="UP000061457"/>
    </source>
</evidence>
<dbReference type="FunFam" id="1.10.10.10:FF:000175">
    <property type="entry name" value="ATP-dependent DNA helicase RecQ"/>
    <property type="match status" value="1"/>
</dbReference>
<keyword evidence="21" id="KW-1185">Reference proteome</keyword>
<comment type="cofactor">
    <cofactor evidence="1">
        <name>Mg(2+)</name>
        <dbReference type="ChEBI" id="CHEBI:18420"/>
    </cofactor>
</comment>
<protein>
    <recommendedName>
        <fullName evidence="16">DNA helicase RecQ</fullName>
        <ecNumber evidence="16">5.6.2.4</ecNumber>
    </recommendedName>
</protein>
<evidence type="ECO:0000256" key="4">
    <source>
        <dbReference type="ARBA" id="ARBA00022723"/>
    </source>
</evidence>
<keyword evidence="14" id="KW-0413">Isomerase</keyword>
<evidence type="ECO:0000256" key="10">
    <source>
        <dbReference type="ARBA" id="ARBA00022840"/>
    </source>
</evidence>
<dbReference type="GO" id="GO:0043138">
    <property type="term" value="F:3'-5' DNA helicase activity"/>
    <property type="evidence" value="ECO:0007669"/>
    <property type="project" value="UniProtKB-EC"/>
</dbReference>
<feature type="domain" description="Helicase ATP-binding" evidence="18">
    <location>
        <begin position="76"/>
        <end position="244"/>
    </location>
</feature>
<evidence type="ECO:0000256" key="16">
    <source>
        <dbReference type="NCBIfam" id="TIGR01389"/>
    </source>
</evidence>
<dbReference type="PANTHER" id="PTHR13710:SF105">
    <property type="entry name" value="ATP-DEPENDENT DNA HELICASE Q1"/>
    <property type="match status" value="1"/>
</dbReference>
<name>A0A0S2K550_9GAMM</name>
<evidence type="ECO:0000256" key="14">
    <source>
        <dbReference type="ARBA" id="ARBA00023235"/>
    </source>
</evidence>
<dbReference type="GO" id="GO:0043590">
    <property type="term" value="C:bacterial nucleoid"/>
    <property type="evidence" value="ECO:0007669"/>
    <property type="project" value="TreeGrafter"/>
</dbReference>
<dbReference type="CDD" id="cd18794">
    <property type="entry name" value="SF2_C_RecQ"/>
    <property type="match status" value="1"/>
</dbReference>
<dbReference type="PROSITE" id="PS51192">
    <property type="entry name" value="HELICASE_ATP_BIND_1"/>
    <property type="match status" value="1"/>
</dbReference>
<dbReference type="EMBL" id="CP013187">
    <property type="protein sequence ID" value="ALO43373.1"/>
    <property type="molecule type" value="Genomic_DNA"/>
</dbReference>
<dbReference type="GO" id="GO:0046872">
    <property type="term" value="F:metal ion binding"/>
    <property type="evidence" value="ECO:0007669"/>
    <property type="project" value="UniProtKB-KW"/>
</dbReference>
<dbReference type="InterPro" id="IPR036388">
    <property type="entry name" value="WH-like_DNA-bd_sf"/>
</dbReference>
<dbReference type="Gene3D" id="1.10.10.10">
    <property type="entry name" value="Winged helix-like DNA-binding domain superfamily/Winged helix DNA-binding domain"/>
    <property type="match status" value="1"/>
</dbReference>
<dbReference type="GO" id="GO:0006260">
    <property type="term" value="P:DNA replication"/>
    <property type="evidence" value="ECO:0007669"/>
    <property type="project" value="InterPro"/>
</dbReference>
<dbReference type="Pfam" id="PF00270">
    <property type="entry name" value="DEAD"/>
    <property type="match status" value="1"/>
</dbReference>
<dbReference type="Proteomes" id="UP000061457">
    <property type="component" value="Chromosome I"/>
</dbReference>
<feature type="domain" description="Helicase C-terminal" evidence="19">
    <location>
        <begin position="265"/>
        <end position="417"/>
    </location>
</feature>
<keyword evidence="5" id="KW-0547">Nucleotide-binding</keyword>
<reference evidence="20 21" key="1">
    <citation type="submission" date="2015-11" db="EMBL/GenBank/DDBJ databases">
        <authorList>
            <person name="Zhang Y."/>
            <person name="Guo Z."/>
        </authorList>
    </citation>
    <scope>NUCLEOTIDE SEQUENCE [LARGE SCALE GENOMIC DNA]</scope>
    <source>
        <strain evidence="20 21">KCTC 12086</strain>
    </source>
</reference>
<dbReference type="InterPro" id="IPR032284">
    <property type="entry name" value="RecQ_Zn-bd"/>
</dbReference>
<dbReference type="EC" id="5.6.2.4" evidence="16"/>
<dbReference type="Pfam" id="PF00570">
    <property type="entry name" value="HRDC"/>
    <property type="match status" value="1"/>
</dbReference>
<evidence type="ECO:0000256" key="9">
    <source>
        <dbReference type="ARBA" id="ARBA00022833"/>
    </source>
</evidence>
<evidence type="ECO:0000256" key="11">
    <source>
        <dbReference type="ARBA" id="ARBA00023125"/>
    </source>
</evidence>
<dbReference type="InterPro" id="IPR006293">
    <property type="entry name" value="DNA_helicase_ATP-dep_RecQ_bac"/>
</dbReference>
<dbReference type="GO" id="GO:0005524">
    <property type="term" value="F:ATP binding"/>
    <property type="evidence" value="ECO:0007669"/>
    <property type="project" value="UniProtKB-KW"/>
</dbReference>
<dbReference type="GO" id="GO:0009432">
    <property type="term" value="P:SOS response"/>
    <property type="evidence" value="ECO:0007669"/>
    <property type="project" value="UniProtKB-UniRule"/>
</dbReference>
<evidence type="ECO:0000256" key="3">
    <source>
        <dbReference type="ARBA" id="ARBA00005446"/>
    </source>
</evidence>
<dbReference type="Gene3D" id="3.40.50.300">
    <property type="entry name" value="P-loop containing nucleotide triphosphate hydrolases"/>
    <property type="match status" value="2"/>
</dbReference>
<dbReference type="PROSITE" id="PS51194">
    <property type="entry name" value="HELICASE_CTER"/>
    <property type="match status" value="1"/>
</dbReference>
<comment type="cofactor">
    <cofactor evidence="2">
        <name>Zn(2+)</name>
        <dbReference type="ChEBI" id="CHEBI:29105"/>
    </cofactor>
</comment>
<dbReference type="FunFam" id="3.40.50.300:FF:000296">
    <property type="entry name" value="ATP-dependent DNA helicase RecQ"/>
    <property type="match status" value="1"/>
</dbReference>
<evidence type="ECO:0000256" key="15">
    <source>
        <dbReference type="ARBA" id="ARBA00034617"/>
    </source>
</evidence>
<dbReference type="FunFam" id="1.10.150.80:FF:000002">
    <property type="entry name" value="ATP-dependent DNA helicase RecQ"/>
    <property type="match status" value="1"/>
</dbReference>
<keyword evidence="9" id="KW-0862">Zinc</keyword>
<keyword evidence="4" id="KW-0479">Metal-binding</keyword>
<dbReference type="InterPro" id="IPR002121">
    <property type="entry name" value="HRDC_dom"/>
</dbReference>
<gene>
    <name evidence="20" type="ORF">PP2015_2889</name>
</gene>
<dbReference type="SMART" id="SM00956">
    <property type="entry name" value="RQC"/>
    <property type="match status" value="1"/>
</dbReference>
<dbReference type="KEGG" id="pphe:PP2015_2889"/>
<dbReference type="NCBIfam" id="TIGR00614">
    <property type="entry name" value="recQ_fam"/>
    <property type="match status" value="1"/>
</dbReference>
<dbReference type="AlphaFoldDB" id="A0A0S2K550"/>
<dbReference type="GO" id="GO:0005737">
    <property type="term" value="C:cytoplasm"/>
    <property type="evidence" value="ECO:0007669"/>
    <property type="project" value="TreeGrafter"/>
</dbReference>